<dbReference type="Gene3D" id="3.30.70.330">
    <property type="match status" value="1"/>
</dbReference>
<feature type="compositionally biased region" description="Polar residues" evidence="2">
    <location>
        <begin position="143"/>
        <end position="170"/>
    </location>
</feature>
<dbReference type="PANTHER" id="PTHR48037:SF1">
    <property type="entry name" value="RRM DOMAIN-CONTAINING PROTEIN"/>
    <property type="match status" value="1"/>
</dbReference>
<dbReference type="InterPro" id="IPR035979">
    <property type="entry name" value="RBD_domain_sf"/>
</dbReference>
<name>A0A6P6RPZ7_9EIME</name>
<dbReference type="GeneID" id="34618939"/>
<dbReference type="SMART" id="SM00360">
    <property type="entry name" value="RRM"/>
    <property type="match status" value="1"/>
</dbReference>
<feature type="domain" description="RRM" evidence="3">
    <location>
        <begin position="13"/>
        <end position="91"/>
    </location>
</feature>
<protein>
    <submittedName>
        <fullName evidence="5">RNA-binding motif protein, X chromosome</fullName>
    </submittedName>
</protein>
<dbReference type="Pfam" id="PF00076">
    <property type="entry name" value="RRM_1"/>
    <property type="match status" value="1"/>
</dbReference>
<feature type="non-terminal residue" evidence="5">
    <location>
        <position position="243"/>
    </location>
</feature>
<keyword evidence="1" id="KW-0694">RNA-binding</keyword>
<dbReference type="SUPFAM" id="SSF54928">
    <property type="entry name" value="RNA-binding domain, RBD"/>
    <property type="match status" value="1"/>
</dbReference>
<dbReference type="GO" id="GO:0003723">
    <property type="term" value="F:RNA binding"/>
    <property type="evidence" value="ECO:0007669"/>
    <property type="project" value="UniProtKB-UniRule"/>
</dbReference>
<proteinExistence type="predicted"/>
<organism evidence="4 5">
    <name type="scientific">Cyclospora cayetanensis</name>
    <dbReference type="NCBI Taxonomy" id="88456"/>
    <lineage>
        <taxon>Eukaryota</taxon>
        <taxon>Sar</taxon>
        <taxon>Alveolata</taxon>
        <taxon>Apicomplexa</taxon>
        <taxon>Conoidasida</taxon>
        <taxon>Coccidia</taxon>
        <taxon>Eucoccidiorida</taxon>
        <taxon>Eimeriorina</taxon>
        <taxon>Eimeriidae</taxon>
        <taxon>Cyclospora</taxon>
    </lineage>
</organism>
<feature type="region of interest" description="Disordered" evidence="2">
    <location>
        <begin position="137"/>
        <end position="170"/>
    </location>
</feature>
<keyword evidence="4" id="KW-1185">Reference proteome</keyword>
<evidence type="ECO:0000313" key="5">
    <source>
        <dbReference type="RefSeq" id="XP_026189669.1"/>
    </source>
</evidence>
<dbReference type="PROSITE" id="PS50102">
    <property type="entry name" value="RRM"/>
    <property type="match status" value="1"/>
</dbReference>
<evidence type="ECO:0000256" key="2">
    <source>
        <dbReference type="SAM" id="MobiDB-lite"/>
    </source>
</evidence>
<dbReference type="InterPro" id="IPR000504">
    <property type="entry name" value="RRM_dom"/>
</dbReference>
<dbReference type="Proteomes" id="UP000515125">
    <property type="component" value="Unplaced"/>
</dbReference>
<dbReference type="OrthoDB" id="193499at2759"/>
<reference evidence="5" key="1">
    <citation type="submission" date="2025-08" db="UniProtKB">
        <authorList>
            <consortium name="RefSeq"/>
        </authorList>
    </citation>
    <scope>IDENTIFICATION</scope>
</reference>
<evidence type="ECO:0000259" key="3">
    <source>
        <dbReference type="PROSITE" id="PS50102"/>
    </source>
</evidence>
<dbReference type="RefSeq" id="XP_026189669.1">
    <property type="nucleotide sequence ID" value="XM_026333884.1"/>
</dbReference>
<dbReference type="AlphaFoldDB" id="A0A6P6RPZ7"/>
<dbReference type="PANTHER" id="PTHR48037">
    <property type="entry name" value="ATPASE E1"/>
    <property type="match status" value="1"/>
</dbReference>
<sequence>MSSENTGESRLRRTLYVGGLSEEVNEEILRAAFLPFGDIREATIPKDRATGGHRGFGFVEFEEEEDAQQAVLNMNNSELFGRTLRVNTSRHGPQGAAPKNRAVWQDDFFFREEMNKRGMAVDAGLVRSAAAAAARRIKKNPTLAASTTKPPTTRSASRSPGASERVSSFSPVKKAWQNKLRARDIFGGAVVRRFKAHPAFCRDVVTPMWRVAVRWTFQKEAPESPHAAGGLPCVFWAAAFLLS</sequence>
<dbReference type="InterPro" id="IPR012677">
    <property type="entry name" value="Nucleotide-bd_a/b_plait_sf"/>
</dbReference>
<evidence type="ECO:0000256" key="1">
    <source>
        <dbReference type="PROSITE-ProRule" id="PRU00176"/>
    </source>
</evidence>
<evidence type="ECO:0000313" key="4">
    <source>
        <dbReference type="Proteomes" id="UP000515125"/>
    </source>
</evidence>
<accession>A0A6P6RPZ7</accession>
<gene>
    <name evidence="5" type="primary">LOC34618939</name>
</gene>